<sequence>MQNSNIQISADLQKFISKFEPSKFKLLAKGIEIRGANNLHRAVAHANDLIEKLKLNLRVNHNAEMAIYGSFEVVDLAPVEA</sequence>
<comment type="caution">
    <text evidence="1">The sequence shown here is derived from an EMBL/GenBank/DDBJ whole genome shotgun (WGS) entry which is preliminary data.</text>
</comment>
<evidence type="ECO:0000313" key="1">
    <source>
        <dbReference type="EMBL" id="PST81758.1"/>
    </source>
</evidence>
<accession>A0A2T3HH37</accession>
<name>A0A2T3HH37_9SPHI</name>
<dbReference type="OrthoDB" id="771317at2"/>
<protein>
    <submittedName>
        <fullName evidence="1">Uncharacterized protein</fullName>
    </submittedName>
</protein>
<dbReference type="EMBL" id="PYLS01000008">
    <property type="protein sequence ID" value="PST81758.1"/>
    <property type="molecule type" value="Genomic_DNA"/>
</dbReference>
<keyword evidence="2" id="KW-1185">Reference proteome</keyword>
<dbReference type="AlphaFoldDB" id="A0A2T3HH37"/>
<dbReference type="RefSeq" id="WP_107217266.1">
    <property type="nucleotide sequence ID" value="NZ_KZ686272.1"/>
</dbReference>
<evidence type="ECO:0000313" key="2">
    <source>
        <dbReference type="Proteomes" id="UP000240912"/>
    </source>
</evidence>
<proteinExistence type="predicted"/>
<reference evidence="1 2" key="1">
    <citation type="submission" date="2018-03" db="EMBL/GenBank/DDBJ databases">
        <authorList>
            <person name="Keele B.F."/>
        </authorList>
    </citation>
    <scope>NUCLEOTIDE SEQUENCE [LARGE SCALE GENOMIC DNA]</scope>
    <source>
        <strain evidence="1 2">YL28-9</strain>
    </source>
</reference>
<gene>
    <name evidence="1" type="ORF">C7T94_17970</name>
</gene>
<dbReference type="Proteomes" id="UP000240912">
    <property type="component" value="Unassembled WGS sequence"/>
</dbReference>
<organism evidence="1 2">
    <name type="scientific">Pedobacter yulinensis</name>
    <dbReference type="NCBI Taxonomy" id="2126353"/>
    <lineage>
        <taxon>Bacteria</taxon>
        <taxon>Pseudomonadati</taxon>
        <taxon>Bacteroidota</taxon>
        <taxon>Sphingobacteriia</taxon>
        <taxon>Sphingobacteriales</taxon>
        <taxon>Sphingobacteriaceae</taxon>
        <taxon>Pedobacter</taxon>
    </lineage>
</organism>